<organism evidence="1 2">
    <name type="scientific">Cinchona calisaya</name>
    <dbReference type="NCBI Taxonomy" id="153742"/>
    <lineage>
        <taxon>Eukaryota</taxon>
        <taxon>Viridiplantae</taxon>
        <taxon>Streptophyta</taxon>
        <taxon>Embryophyta</taxon>
        <taxon>Tracheophyta</taxon>
        <taxon>Spermatophyta</taxon>
        <taxon>Magnoliopsida</taxon>
        <taxon>eudicotyledons</taxon>
        <taxon>Gunneridae</taxon>
        <taxon>Pentapetalae</taxon>
        <taxon>asterids</taxon>
        <taxon>lamiids</taxon>
        <taxon>Gentianales</taxon>
        <taxon>Rubiaceae</taxon>
        <taxon>Cinchonoideae</taxon>
        <taxon>Cinchoneae</taxon>
        <taxon>Cinchona</taxon>
    </lineage>
</organism>
<name>A0ABD3AYH1_9GENT</name>
<evidence type="ECO:0000313" key="1">
    <source>
        <dbReference type="EMBL" id="KAL3536251.1"/>
    </source>
</evidence>
<dbReference type="EMBL" id="JBJUIK010000002">
    <property type="protein sequence ID" value="KAL3536251.1"/>
    <property type="molecule type" value="Genomic_DNA"/>
</dbReference>
<dbReference type="AlphaFoldDB" id="A0ABD3AYH1"/>
<reference evidence="1 2" key="1">
    <citation type="submission" date="2024-11" db="EMBL/GenBank/DDBJ databases">
        <title>A near-complete genome assembly of Cinchona calisaya.</title>
        <authorList>
            <person name="Lian D.C."/>
            <person name="Zhao X.W."/>
            <person name="Wei L."/>
        </authorList>
    </citation>
    <scope>NUCLEOTIDE SEQUENCE [LARGE SCALE GENOMIC DNA]</scope>
    <source>
        <tissue evidence="1">Nenye</tissue>
    </source>
</reference>
<comment type="caution">
    <text evidence="1">The sequence shown here is derived from an EMBL/GenBank/DDBJ whole genome shotgun (WGS) entry which is preliminary data.</text>
</comment>
<dbReference type="Proteomes" id="UP001630127">
    <property type="component" value="Unassembled WGS sequence"/>
</dbReference>
<keyword evidence="2" id="KW-1185">Reference proteome</keyword>
<gene>
    <name evidence="1" type="ORF">ACH5RR_004712</name>
</gene>
<sequence length="134" mass="15195">MEGRCNSEKEIDEEVVRFYQQLFTSSSTHIDDEILTGIPQTITAQMNYQLTKPVTELEVKTALFSMHPHKATGPDGMSPSFFQNYWHIINRDVVDAVKSFFHSAHMFKAVNETIITLIPKISSPTNLTHDGPIN</sequence>
<proteinExistence type="predicted"/>
<evidence type="ECO:0000313" key="2">
    <source>
        <dbReference type="Proteomes" id="UP001630127"/>
    </source>
</evidence>
<evidence type="ECO:0008006" key="3">
    <source>
        <dbReference type="Google" id="ProtNLM"/>
    </source>
</evidence>
<accession>A0ABD3AYH1</accession>
<protein>
    <recommendedName>
        <fullName evidence="3">Reverse transcriptase</fullName>
    </recommendedName>
</protein>